<name>I7ZFY9_9GAMM</name>
<evidence type="ECO:0000256" key="2">
    <source>
        <dbReference type="ARBA" id="ARBA00022840"/>
    </source>
</evidence>
<keyword evidence="3" id="KW-0805">Transcription regulation</keyword>
<dbReference type="Proteomes" id="UP000003704">
    <property type="component" value="Unassembled WGS sequence"/>
</dbReference>
<dbReference type="InterPro" id="IPR025944">
    <property type="entry name" value="Sigma_54_int_dom_CS"/>
</dbReference>
<dbReference type="EMBL" id="AKGD01000001">
    <property type="protein sequence ID" value="EIT70617.1"/>
    <property type="molecule type" value="Genomic_DNA"/>
</dbReference>
<gene>
    <name evidence="9" type="ORF">WQQ_07540</name>
</gene>
<dbReference type="GO" id="GO:0000160">
    <property type="term" value="P:phosphorelay signal transduction system"/>
    <property type="evidence" value="ECO:0007669"/>
    <property type="project" value="InterPro"/>
</dbReference>
<dbReference type="AlphaFoldDB" id="I7ZFY9"/>
<evidence type="ECO:0000256" key="3">
    <source>
        <dbReference type="ARBA" id="ARBA00023015"/>
    </source>
</evidence>
<evidence type="ECO:0000256" key="5">
    <source>
        <dbReference type="ARBA" id="ARBA00023163"/>
    </source>
</evidence>
<proteinExistence type="predicted"/>
<dbReference type="PROSITE" id="PS00675">
    <property type="entry name" value="SIGMA54_INTERACT_1"/>
    <property type="match status" value="1"/>
</dbReference>
<keyword evidence="4" id="KW-0238">DNA-binding</keyword>
<evidence type="ECO:0000256" key="6">
    <source>
        <dbReference type="PROSITE-ProRule" id="PRU00169"/>
    </source>
</evidence>
<dbReference type="PROSITE" id="PS50045">
    <property type="entry name" value="SIGMA54_INTERACT_4"/>
    <property type="match status" value="1"/>
</dbReference>
<dbReference type="Gene3D" id="1.10.8.60">
    <property type="match status" value="1"/>
</dbReference>
<accession>I7ZFY9</accession>
<dbReference type="InterPro" id="IPR002078">
    <property type="entry name" value="Sigma_54_int"/>
</dbReference>
<dbReference type="PROSITE" id="PS00676">
    <property type="entry name" value="SIGMA54_INTERACT_2"/>
    <property type="match status" value="1"/>
</dbReference>
<comment type="caution">
    <text evidence="9">The sequence shown here is derived from an EMBL/GenBank/DDBJ whole genome shotgun (WGS) entry which is preliminary data.</text>
</comment>
<dbReference type="FunFam" id="3.40.50.300:FF:000006">
    <property type="entry name" value="DNA-binding transcriptional regulator NtrC"/>
    <property type="match status" value="1"/>
</dbReference>
<dbReference type="GO" id="GO:0005524">
    <property type="term" value="F:ATP binding"/>
    <property type="evidence" value="ECO:0007669"/>
    <property type="project" value="UniProtKB-KW"/>
</dbReference>
<dbReference type="SUPFAM" id="SSF52540">
    <property type="entry name" value="P-loop containing nucleoside triphosphate hydrolases"/>
    <property type="match status" value="1"/>
</dbReference>
<dbReference type="PROSITE" id="PS00688">
    <property type="entry name" value="SIGMA54_INTERACT_3"/>
    <property type="match status" value="1"/>
</dbReference>
<dbReference type="Pfam" id="PF00158">
    <property type="entry name" value="Sigma54_activat"/>
    <property type="match status" value="1"/>
</dbReference>
<dbReference type="InterPro" id="IPR011006">
    <property type="entry name" value="CheY-like_superfamily"/>
</dbReference>
<dbReference type="InterPro" id="IPR058031">
    <property type="entry name" value="AAA_lid_NorR"/>
</dbReference>
<evidence type="ECO:0000313" key="10">
    <source>
        <dbReference type="Proteomes" id="UP000003704"/>
    </source>
</evidence>
<dbReference type="PROSITE" id="PS50110">
    <property type="entry name" value="RESPONSE_REGULATORY"/>
    <property type="match status" value="1"/>
</dbReference>
<keyword evidence="2" id="KW-0067">ATP-binding</keyword>
<dbReference type="InterPro" id="IPR025662">
    <property type="entry name" value="Sigma_54_int_dom_ATP-bd_1"/>
</dbReference>
<keyword evidence="5" id="KW-0804">Transcription</keyword>
<feature type="domain" description="Sigma-54 factor interaction" evidence="7">
    <location>
        <begin position="135"/>
        <end position="364"/>
    </location>
</feature>
<keyword evidence="1" id="KW-0547">Nucleotide-binding</keyword>
<dbReference type="STRING" id="1172194.WQQ_07540"/>
<dbReference type="GO" id="GO:0003677">
    <property type="term" value="F:DNA binding"/>
    <property type="evidence" value="ECO:0007669"/>
    <property type="project" value="UniProtKB-KW"/>
</dbReference>
<dbReference type="InterPro" id="IPR001789">
    <property type="entry name" value="Sig_transdc_resp-reg_receiver"/>
</dbReference>
<dbReference type="SMART" id="SM00382">
    <property type="entry name" value="AAA"/>
    <property type="match status" value="1"/>
</dbReference>
<feature type="modified residue" description="4-aspartylphosphate" evidence="6">
    <location>
        <position position="46"/>
    </location>
</feature>
<reference evidence="9 10" key="1">
    <citation type="journal article" date="2012" name="J. Bacteriol.">
        <title>Genome Sequence of n-Alkane-Degrading Hydrocarboniphaga effusa Strain AP103T (ATCC BAA-332T).</title>
        <authorList>
            <person name="Chang H.K."/>
            <person name="Zylstra G.J."/>
            <person name="Chae J.C."/>
        </authorList>
    </citation>
    <scope>NUCLEOTIDE SEQUENCE [LARGE SCALE GENOMIC DNA]</scope>
    <source>
        <strain evidence="9 10">AP103</strain>
    </source>
</reference>
<protein>
    <submittedName>
        <fullName evidence="9">Two-component response regulator AlgB</fullName>
    </submittedName>
</protein>
<dbReference type="InterPro" id="IPR027417">
    <property type="entry name" value="P-loop_NTPase"/>
</dbReference>
<dbReference type="CDD" id="cd00009">
    <property type="entry name" value="AAA"/>
    <property type="match status" value="1"/>
</dbReference>
<dbReference type="PANTHER" id="PTHR32071:SF113">
    <property type="entry name" value="ALGINATE BIOSYNTHESIS TRANSCRIPTIONAL REGULATORY PROTEIN ALGB"/>
    <property type="match status" value="1"/>
</dbReference>
<dbReference type="Gene3D" id="3.40.50.2300">
    <property type="match status" value="1"/>
</dbReference>
<evidence type="ECO:0000259" key="8">
    <source>
        <dbReference type="PROSITE" id="PS50110"/>
    </source>
</evidence>
<feature type="domain" description="Response regulatory" evidence="8">
    <location>
        <begin position="1"/>
        <end position="111"/>
    </location>
</feature>
<dbReference type="Pfam" id="PF25601">
    <property type="entry name" value="AAA_lid_14"/>
    <property type="match status" value="1"/>
</dbReference>
<keyword evidence="10" id="KW-1185">Reference proteome</keyword>
<dbReference type="PANTHER" id="PTHR32071">
    <property type="entry name" value="TRANSCRIPTIONAL REGULATORY PROTEIN"/>
    <property type="match status" value="1"/>
</dbReference>
<dbReference type="Gene3D" id="3.40.50.300">
    <property type="entry name" value="P-loop containing nucleotide triphosphate hydrolases"/>
    <property type="match status" value="1"/>
</dbReference>
<dbReference type="Pfam" id="PF00072">
    <property type="entry name" value="Response_reg"/>
    <property type="match status" value="1"/>
</dbReference>
<dbReference type="CDD" id="cd00156">
    <property type="entry name" value="REC"/>
    <property type="match status" value="1"/>
</dbReference>
<dbReference type="InterPro" id="IPR003593">
    <property type="entry name" value="AAA+_ATPase"/>
</dbReference>
<dbReference type="SUPFAM" id="SSF52172">
    <property type="entry name" value="CheY-like"/>
    <property type="match status" value="1"/>
</dbReference>
<dbReference type="Gene3D" id="1.10.10.60">
    <property type="entry name" value="Homeodomain-like"/>
    <property type="match status" value="1"/>
</dbReference>
<evidence type="ECO:0000256" key="1">
    <source>
        <dbReference type="ARBA" id="ARBA00022741"/>
    </source>
</evidence>
<keyword evidence="6" id="KW-0597">Phosphoprotein</keyword>
<dbReference type="SMART" id="SM00448">
    <property type="entry name" value="REC"/>
    <property type="match status" value="1"/>
</dbReference>
<sequence length="442" mass="48432">MDDDGSILRLFRRCLEADGHRVSTARSAAEAEAALGRNVFDVCVLDLDIGGDSGLELLPRLREWAPWMRVIMATATDDVGTALSAIRIGAADYLVKPCDPSQLSHAVAQQVEARRLEQRVLALEGERGRRNEIDLSTSNPSLSATLDMARRVADTDATLLVLGESGTGKTVLARAVHEMSPRRNAAFATVSCPSLSADLLASELFGHVRGAFTGATDNRQGRVQIAEGGTLFLDEIGDLPMAMQPKLLRFLQDREYERVGDPNTRTANVRVIAATNQDLKRMVAEGKFREDLYYRLNVVSLTLPALRERREDVLTLAEQILLQLAVRYDRPARRFTKEAASLLSLHPWPGNLRELRNAVERAVIICESDAITPEHLPFGRAAPSPGQALRAGDPVSLEELERAHIEAIVAGTTSLEAAAKLLKIDSSTLYRKRKAFDGVTVI</sequence>
<organism evidence="9 10">
    <name type="scientific">Hydrocarboniphaga effusa AP103</name>
    <dbReference type="NCBI Taxonomy" id="1172194"/>
    <lineage>
        <taxon>Bacteria</taxon>
        <taxon>Pseudomonadati</taxon>
        <taxon>Pseudomonadota</taxon>
        <taxon>Gammaproteobacteria</taxon>
        <taxon>Nevskiales</taxon>
        <taxon>Nevskiaceae</taxon>
        <taxon>Hydrocarboniphaga</taxon>
    </lineage>
</organism>
<evidence type="ECO:0000256" key="4">
    <source>
        <dbReference type="ARBA" id="ARBA00023125"/>
    </source>
</evidence>
<dbReference type="GO" id="GO:0006355">
    <property type="term" value="P:regulation of DNA-templated transcription"/>
    <property type="evidence" value="ECO:0007669"/>
    <property type="project" value="InterPro"/>
</dbReference>
<dbReference type="InterPro" id="IPR025943">
    <property type="entry name" value="Sigma_54_int_dom_ATP-bd_2"/>
</dbReference>
<evidence type="ECO:0000259" key="7">
    <source>
        <dbReference type="PROSITE" id="PS50045"/>
    </source>
</evidence>
<evidence type="ECO:0000313" key="9">
    <source>
        <dbReference type="EMBL" id="EIT70617.1"/>
    </source>
</evidence>